<sequence length="245" mass="28283">MALTSIVIPTYNALHLLTGCIQAIRTHTHVPYELIIVDNGSTDGTAEWCAREDVHVIGLASNEGFPKACNIGLREARGDTLLLLNNDVIVTHNWLPNMLACLNSASSVGIVGPVSNYASGRQKRKADYRTIDQFHLRALRHNRHNPRRWRRVRRIVGLCFLFRRDLMERIGELDESFSPGYYEDDDYCFRARRAGYRLMLAGDVMVHHYGSVSFRKEYRLSRMRLLAANRRKFIHKWGVDPRRFV</sequence>
<dbReference type="OrthoDB" id="8936324at2"/>
<keyword evidence="4 6" id="KW-0808">Transferase</keyword>
<dbReference type="Proteomes" id="UP000250369">
    <property type="component" value="Unassembled WGS sequence"/>
</dbReference>
<name>A0A329MRA2_9BACL</name>
<evidence type="ECO:0000259" key="5">
    <source>
        <dbReference type="Pfam" id="PF00535"/>
    </source>
</evidence>
<evidence type="ECO:0000256" key="4">
    <source>
        <dbReference type="ARBA" id="ARBA00022679"/>
    </source>
</evidence>
<dbReference type="InterPro" id="IPR001173">
    <property type="entry name" value="Glyco_trans_2-like"/>
</dbReference>
<comment type="caution">
    <text evidence="6">The sequence shown here is derived from an EMBL/GenBank/DDBJ whole genome shotgun (WGS) entry which is preliminary data.</text>
</comment>
<reference evidence="6 7" key="1">
    <citation type="journal article" date="2009" name="Int. J. Syst. Evol. Microbiol.">
        <title>Paenibacillus contaminans sp. nov., isolated from a contaminated laboratory plate.</title>
        <authorList>
            <person name="Chou J.H."/>
            <person name="Lee J.H."/>
            <person name="Lin M.C."/>
            <person name="Chang P.S."/>
            <person name="Arun A.B."/>
            <person name="Young C.C."/>
            <person name="Chen W.M."/>
        </authorList>
    </citation>
    <scope>NUCLEOTIDE SEQUENCE [LARGE SCALE GENOMIC DNA]</scope>
    <source>
        <strain evidence="6 7">CKOBP-6</strain>
    </source>
</reference>
<gene>
    <name evidence="6" type="ORF">DQG23_08600</name>
</gene>
<organism evidence="6 7">
    <name type="scientific">Paenibacillus contaminans</name>
    <dbReference type="NCBI Taxonomy" id="450362"/>
    <lineage>
        <taxon>Bacteria</taxon>
        <taxon>Bacillati</taxon>
        <taxon>Bacillota</taxon>
        <taxon>Bacilli</taxon>
        <taxon>Bacillales</taxon>
        <taxon>Paenibacillaceae</taxon>
        <taxon>Paenibacillus</taxon>
    </lineage>
</organism>
<dbReference type="AlphaFoldDB" id="A0A329MRA2"/>
<accession>A0A329MRA2</accession>
<dbReference type="PANTHER" id="PTHR43179:SF12">
    <property type="entry name" value="GALACTOFURANOSYLTRANSFERASE GLFT2"/>
    <property type="match status" value="1"/>
</dbReference>
<evidence type="ECO:0000313" key="7">
    <source>
        <dbReference type="Proteomes" id="UP000250369"/>
    </source>
</evidence>
<dbReference type="EMBL" id="QMFB01000003">
    <property type="protein sequence ID" value="RAV22082.1"/>
    <property type="molecule type" value="Genomic_DNA"/>
</dbReference>
<dbReference type="Pfam" id="PF00535">
    <property type="entry name" value="Glycos_transf_2"/>
    <property type="match status" value="1"/>
</dbReference>
<keyword evidence="7" id="KW-1185">Reference proteome</keyword>
<evidence type="ECO:0000313" key="6">
    <source>
        <dbReference type="EMBL" id="RAV22082.1"/>
    </source>
</evidence>
<dbReference type="PANTHER" id="PTHR43179">
    <property type="entry name" value="RHAMNOSYLTRANSFERASE WBBL"/>
    <property type="match status" value="1"/>
</dbReference>
<evidence type="ECO:0000256" key="3">
    <source>
        <dbReference type="ARBA" id="ARBA00022676"/>
    </source>
</evidence>
<keyword evidence="3" id="KW-0328">Glycosyltransferase</keyword>
<dbReference type="RefSeq" id="WP_113030391.1">
    <property type="nucleotide sequence ID" value="NZ_QMFB01000003.1"/>
</dbReference>
<dbReference type="InterPro" id="IPR029044">
    <property type="entry name" value="Nucleotide-diphossugar_trans"/>
</dbReference>
<comment type="pathway">
    <text evidence="1">Cell wall biogenesis; cell wall polysaccharide biosynthesis.</text>
</comment>
<proteinExistence type="inferred from homology"/>
<dbReference type="SUPFAM" id="SSF53448">
    <property type="entry name" value="Nucleotide-diphospho-sugar transferases"/>
    <property type="match status" value="1"/>
</dbReference>
<dbReference type="GO" id="GO:0016757">
    <property type="term" value="F:glycosyltransferase activity"/>
    <property type="evidence" value="ECO:0007669"/>
    <property type="project" value="UniProtKB-KW"/>
</dbReference>
<comment type="similarity">
    <text evidence="2">Belongs to the glycosyltransferase 2 family.</text>
</comment>
<feature type="domain" description="Glycosyltransferase 2-like" evidence="5">
    <location>
        <begin position="5"/>
        <end position="170"/>
    </location>
</feature>
<evidence type="ECO:0000256" key="1">
    <source>
        <dbReference type="ARBA" id="ARBA00004776"/>
    </source>
</evidence>
<evidence type="ECO:0000256" key="2">
    <source>
        <dbReference type="ARBA" id="ARBA00006739"/>
    </source>
</evidence>
<protein>
    <submittedName>
        <fullName evidence="6">Glycosyltransferase family 2 protein</fullName>
    </submittedName>
</protein>
<dbReference type="CDD" id="cd04186">
    <property type="entry name" value="GT_2_like_c"/>
    <property type="match status" value="1"/>
</dbReference>
<dbReference type="Gene3D" id="3.90.550.10">
    <property type="entry name" value="Spore Coat Polysaccharide Biosynthesis Protein SpsA, Chain A"/>
    <property type="match status" value="1"/>
</dbReference>